<evidence type="ECO:0000256" key="17">
    <source>
        <dbReference type="PROSITE-ProRule" id="PRU00134"/>
    </source>
</evidence>
<evidence type="ECO:0000256" key="16">
    <source>
        <dbReference type="ARBA" id="ARBA00048889"/>
    </source>
</evidence>
<keyword evidence="13" id="KW-0472">Membrane</keyword>
<feature type="region of interest" description="Disordered" evidence="18">
    <location>
        <begin position="752"/>
        <end position="798"/>
    </location>
</feature>
<feature type="compositionally biased region" description="Low complexity" evidence="18">
    <location>
        <begin position="766"/>
        <end position="777"/>
    </location>
</feature>
<dbReference type="PANTHER" id="PTHR32523">
    <property type="entry name" value="PHYTOL KINASE 1, CHLOROPLASTIC"/>
    <property type="match status" value="1"/>
</dbReference>
<evidence type="ECO:0000256" key="13">
    <source>
        <dbReference type="ARBA" id="ARBA00023136"/>
    </source>
</evidence>
<protein>
    <recommendedName>
        <fullName evidence="15">phytol kinase</fullName>
        <ecNumber evidence="15">2.7.1.182</ecNumber>
    </recommendedName>
</protein>
<dbReference type="Proteomes" id="UP000075714">
    <property type="component" value="Unassembled WGS sequence"/>
</dbReference>
<dbReference type="Pfam" id="PF01753">
    <property type="entry name" value="zf-MYND"/>
    <property type="match status" value="1"/>
</dbReference>
<keyword evidence="9" id="KW-0418">Kinase</keyword>
<evidence type="ECO:0000256" key="6">
    <source>
        <dbReference type="ARBA" id="ARBA00022692"/>
    </source>
</evidence>
<evidence type="ECO:0000256" key="18">
    <source>
        <dbReference type="SAM" id="MobiDB-lite"/>
    </source>
</evidence>
<evidence type="ECO:0000256" key="12">
    <source>
        <dbReference type="ARBA" id="ARBA00022989"/>
    </source>
</evidence>
<keyword evidence="3" id="KW-0150">Chloroplast</keyword>
<keyword evidence="10" id="KW-0862">Zinc</keyword>
<dbReference type="InterPro" id="IPR002893">
    <property type="entry name" value="Znf_MYND"/>
</dbReference>
<dbReference type="EC" id="2.7.1.182" evidence="15"/>
<evidence type="ECO:0000256" key="7">
    <source>
        <dbReference type="ARBA" id="ARBA00022723"/>
    </source>
</evidence>
<dbReference type="InterPro" id="IPR039606">
    <property type="entry name" value="Phytol/farnesol_kinase"/>
</dbReference>
<keyword evidence="12" id="KW-1133">Transmembrane helix</keyword>
<gene>
    <name evidence="20" type="ORF">GPECTOR_20g495</name>
</gene>
<reference evidence="21" key="1">
    <citation type="journal article" date="2016" name="Nat. Commun.">
        <title>The Gonium pectorale genome demonstrates co-option of cell cycle regulation during the evolution of multicellularity.</title>
        <authorList>
            <person name="Hanschen E.R."/>
            <person name="Marriage T.N."/>
            <person name="Ferris P.J."/>
            <person name="Hamaji T."/>
            <person name="Toyoda A."/>
            <person name="Fujiyama A."/>
            <person name="Neme R."/>
            <person name="Noguchi H."/>
            <person name="Minakuchi Y."/>
            <person name="Suzuki M."/>
            <person name="Kawai-Toyooka H."/>
            <person name="Smith D.R."/>
            <person name="Sparks H."/>
            <person name="Anderson J."/>
            <person name="Bakaric R."/>
            <person name="Luria V."/>
            <person name="Karger A."/>
            <person name="Kirschner M.W."/>
            <person name="Durand P.M."/>
            <person name="Michod R.E."/>
            <person name="Nozaki H."/>
            <person name="Olson B.J."/>
        </authorList>
    </citation>
    <scope>NUCLEOTIDE SEQUENCE [LARGE SCALE GENOMIC DNA]</scope>
    <source>
        <strain evidence="21">NIES-2863</strain>
    </source>
</reference>
<evidence type="ECO:0000256" key="8">
    <source>
        <dbReference type="ARBA" id="ARBA00022771"/>
    </source>
</evidence>
<keyword evidence="6" id="KW-0812">Transmembrane</keyword>
<evidence type="ECO:0000256" key="3">
    <source>
        <dbReference type="ARBA" id="ARBA00022528"/>
    </source>
</evidence>
<evidence type="ECO:0000259" key="19">
    <source>
        <dbReference type="PROSITE" id="PS50865"/>
    </source>
</evidence>
<evidence type="ECO:0000256" key="5">
    <source>
        <dbReference type="ARBA" id="ARBA00022679"/>
    </source>
</evidence>
<comment type="subcellular location">
    <subcellularLocation>
        <location evidence="1">Plastid</location>
        <location evidence="1">Chloroplast membrane</location>
        <topology evidence="1">Multi-pass membrane protein</topology>
    </subcellularLocation>
</comment>
<dbReference type="GO" id="GO:0009507">
    <property type="term" value="C:chloroplast"/>
    <property type="evidence" value="ECO:0007669"/>
    <property type="project" value="UniProtKB-SubCell"/>
</dbReference>
<evidence type="ECO:0000256" key="1">
    <source>
        <dbReference type="ARBA" id="ARBA00004508"/>
    </source>
</evidence>
<evidence type="ECO:0000256" key="14">
    <source>
        <dbReference type="ARBA" id="ARBA00024015"/>
    </source>
</evidence>
<name>A0A150GIK0_GONPE</name>
<proteinExistence type="inferred from homology"/>
<dbReference type="PROSITE" id="PS50865">
    <property type="entry name" value="ZF_MYND_2"/>
    <property type="match status" value="1"/>
</dbReference>
<keyword evidence="8 17" id="KW-0863">Zinc-finger</keyword>
<feature type="domain" description="MYND-type" evidence="19">
    <location>
        <begin position="884"/>
        <end position="926"/>
    </location>
</feature>
<comment type="caution">
    <text evidence="20">The sequence shown here is derived from an EMBL/GenBank/DDBJ whole genome shotgun (WGS) entry which is preliminary data.</text>
</comment>
<keyword evidence="11" id="KW-0809">Transit peptide</keyword>
<accession>A0A150GIK0</accession>
<evidence type="ECO:0000313" key="21">
    <source>
        <dbReference type="Proteomes" id="UP000075714"/>
    </source>
</evidence>
<dbReference type="OrthoDB" id="561575at2759"/>
<dbReference type="EMBL" id="LSYV01000021">
    <property type="protein sequence ID" value="KXZ49638.1"/>
    <property type="molecule type" value="Genomic_DNA"/>
</dbReference>
<dbReference type="AlphaFoldDB" id="A0A150GIK0"/>
<dbReference type="SUPFAM" id="SSF144232">
    <property type="entry name" value="HIT/MYND zinc finger-like"/>
    <property type="match status" value="1"/>
</dbReference>
<dbReference type="GO" id="GO:0008270">
    <property type="term" value="F:zinc ion binding"/>
    <property type="evidence" value="ECO:0007669"/>
    <property type="project" value="UniProtKB-KW"/>
</dbReference>
<keyword evidence="7" id="KW-0479">Metal-binding</keyword>
<evidence type="ECO:0000256" key="2">
    <source>
        <dbReference type="ARBA" id="ARBA00010794"/>
    </source>
</evidence>
<keyword evidence="21" id="KW-1185">Reference proteome</keyword>
<evidence type="ECO:0000256" key="10">
    <source>
        <dbReference type="ARBA" id="ARBA00022833"/>
    </source>
</evidence>
<dbReference type="GO" id="GO:0016020">
    <property type="term" value="C:membrane"/>
    <property type="evidence" value="ECO:0007669"/>
    <property type="project" value="UniProtKB-SubCell"/>
</dbReference>
<comment type="similarity">
    <text evidence="2">Belongs to the polyprenol kinase family.</text>
</comment>
<evidence type="ECO:0000256" key="15">
    <source>
        <dbReference type="ARBA" id="ARBA00039024"/>
    </source>
</evidence>
<evidence type="ECO:0000313" key="20">
    <source>
        <dbReference type="EMBL" id="KXZ49638.1"/>
    </source>
</evidence>
<evidence type="ECO:0000256" key="11">
    <source>
        <dbReference type="ARBA" id="ARBA00022946"/>
    </source>
</evidence>
<dbReference type="PANTHER" id="PTHR32523:SF8">
    <property type="entry name" value="DOLICHOL KINASE"/>
    <property type="match status" value="1"/>
</dbReference>
<evidence type="ECO:0000256" key="4">
    <source>
        <dbReference type="ARBA" id="ARBA00022640"/>
    </source>
</evidence>
<dbReference type="Gene3D" id="6.10.140.2220">
    <property type="match status" value="1"/>
</dbReference>
<comment type="pathway">
    <text evidence="14">Cofactor biosynthesis; tocopherol biosynthesis.</text>
</comment>
<organism evidence="20 21">
    <name type="scientific">Gonium pectorale</name>
    <name type="common">Green alga</name>
    <dbReference type="NCBI Taxonomy" id="33097"/>
    <lineage>
        <taxon>Eukaryota</taxon>
        <taxon>Viridiplantae</taxon>
        <taxon>Chlorophyta</taxon>
        <taxon>core chlorophytes</taxon>
        <taxon>Chlorophyceae</taxon>
        <taxon>CS clade</taxon>
        <taxon>Chlamydomonadales</taxon>
        <taxon>Volvocaceae</taxon>
        <taxon>Gonium</taxon>
    </lineage>
</organism>
<keyword evidence="4" id="KW-0934">Plastid</keyword>
<sequence length="934" mass="94543">MPPPAAARRLLRTCANPGCANLDGDSEAGLRLTPCAGCDVAAYCCRDCCALAVTYTPGAAAAVLNRAPNRSALLRLLAAALRFPVSDWIAGFAAGDGGSGHLRASVALRTVSCVVSLTAHSSETTGSVPQAFLRAAVRTQALHAASRQLATLGEALAPTAVAAVGAGGEAEGVPGPDGPPGGKEAVVDTATPLLHFTYSFLNALICSLPPGVPELLHAAPPDQPLVAELAEALESSHVLDHAARVLLLVLVGMSGPLPIASAHVFGPFISVHTNLAMLAYGYCCSTDAATAATGARLRIALCGRCVTHVTLCLGLSTLMAADGGTSYGLDEILDVAFRTVAAREGGSGLQPPSLAATTGMVPGDLAIRAFAAARQNLYPPDPIGGWSAATDADAEVQLWRLGVSGLRWALPGVEEARARAHCHNLEAAWHSAKLESGWMASDLLRLPPSPPRPVAAALSGGLLPCLEYLLRGAGRDPGGWQAAAVGQLAWLGEHLAPLLAYGDVGEAAALVATLGKLLRRAMADPRVVEGAWDYRSNVWHAVLLMVLSLAWDLTSAQPAAEDVIRAAGPEPEAAAAGIAEAAPEPASPASQQLVSLLSFAACRWLPPLSRLAQHSLRADIGRGDGSGRGDGGGDGSSNASDIAPATTSLLLSASLSWVPLLGACCGPQAAHRAPAPEGDGGSERDGCDDDGSWRVLLLEEAETVPLLGVALGALPELEAKDIRSRMLPLLRQVAHCSGHLAALLLADTARGAAPDAAGPSGGGARGSAVGAGKCAGSAEGGGGTAGPGSRPPLPALPWGPELLRGLGAQLRAYESPAEAEAVEAVAAAMDCWAGEEAVDGEGGGSGAARFPELGLAPALLRLASAMPPPAAARRLLRTCANPGCANLDGDSEAGLRLTPCAGCGDAAYCCRDCWTAHWRAGHRAACARRLGGAG</sequence>
<comment type="catalytic activity">
    <reaction evidence="16">
        <text>phytol + CTP = phytyl phosphate + CDP + H(+)</text>
        <dbReference type="Rhea" id="RHEA:38055"/>
        <dbReference type="ChEBI" id="CHEBI:15378"/>
        <dbReference type="ChEBI" id="CHEBI:17327"/>
        <dbReference type="ChEBI" id="CHEBI:37563"/>
        <dbReference type="ChEBI" id="CHEBI:58069"/>
        <dbReference type="ChEBI" id="CHEBI:75483"/>
        <dbReference type="EC" id="2.7.1.182"/>
    </reaction>
</comment>
<evidence type="ECO:0000256" key="9">
    <source>
        <dbReference type="ARBA" id="ARBA00022777"/>
    </source>
</evidence>
<dbReference type="GO" id="GO:0010276">
    <property type="term" value="F:phytol kinase activity"/>
    <property type="evidence" value="ECO:0007669"/>
    <property type="project" value="UniProtKB-EC"/>
</dbReference>
<keyword evidence="5" id="KW-0808">Transferase</keyword>